<dbReference type="PANTHER" id="PTHR48081:SF8">
    <property type="entry name" value="ALPHA_BETA HYDROLASE FOLD-3 DOMAIN-CONTAINING PROTEIN-RELATED"/>
    <property type="match status" value="1"/>
</dbReference>
<evidence type="ECO:0000259" key="3">
    <source>
        <dbReference type="Pfam" id="PF07859"/>
    </source>
</evidence>
<dbReference type="Pfam" id="PF07859">
    <property type="entry name" value="Abhydrolase_3"/>
    <property type="match status" value="1"/>
</dbReference>
<dbReference type="EMBL" id="CP030117">
    <property type="protein sequence ID" value="AWX56232.1"/>
    <property type="molecule type" value="Genomic_DNA"/>
</dbReference>
<comment type="similarity">
    <text evidence="1">Belongs to the 'GDXG' lipolytic enzyme family.</text>
</comment>
<dbReference type="GO" id="GO:0016787">
    <property type="term" value="F:hydrolase activity"/>
    <property type="evidence" value="ECO:0007669"/>
    <property type="project" value="UniProtKB-KW"/>
</dbReference>
<evidence type="ECO:0000256" key="2">
    <source>
        <dbReference type="ARBA" id="ARBA00022801"/>
    </source>
</evidence>
<dbReference type="PANTHER" id="PTHR48081">
    <property type="entry name" value="AB HYDROLASE SUPERFAMILY PROTEIN C4A8.06C"/>
    <property type="match status" value="1"/>
</dbReference>
<dbReference type="InterPro" id="IPR029058">
    <property type="entry name" value="AB_hydrolase_fold"/>
</dbReference>
<keyword evidence="2 4" id="KW-0378">Hydrolase</keyword>
<dbReference type="AlphaFoldDB" id="A0A2Z4MI94"/>
<sequence>MANLDPRAKVYLDRINQLPPLHKLEPQAVRDLFAQIPPVEVKLAPLAKVEDKRIPVGAEGEITIRIYTPEGQGPFPLFIYYHGGGWVIGDLETVDASCRMLAYQTGRIIVSVDYRLAPEHKFPVPVADSYAALKWVSENASSMNGSASDLVIGGDSAGGNLAAVLSLLARDQNGPAIKAQVLIYPVTDMRFDSSSYMEFQEGFGLNRDLMIWFSNHYINHEYDKSNPYVAPLSASDLSNLPPAIVITAECDVLRDEGKAYAERLKNAGVKVESICEKGLVHGYFANMAIFPERIKATISRITEFLHKIDQIITK</sequence>
<name>A0A2Z4MI94_BREBE</name>
<reference evidence="4 5" key="1">
    <citation type="journal article" date="2015" name="Genome Announc.">
        <title>Draft Genome Sequence of Brevibacillus brevis DZQ7, a Plant Growth-Promoting Rhizobacterium with Broad-Spectrum Antimicrobial Activity.</title>
        <authorList>
            <person name="Hou Q."/>
            <person name="Wang C."/>
            <person name="Hou X."/>
            <person name="Xia Z."/>
            <person name="Ye J."/>
            <person name="Liu K."/>
            <person name="Liu H."/>
            <person name="Wang J."/>
            <person name="Guo H."/>
            <person name="Yu X."/>
            <person name="Yang Y."/>
            <person name="Du B."/>
            <person name="Ding Y."/>
        </authorList>
    </citation>
    <scope>NUCLEOTIDE SEQUENCE [LARGE SCALE GENOMIC DNA]</scope>
    <source>
        <strain evidence="4 5">DZQ7</strain>
    </source>
</reference>
<feature type="domain" description="Alpha/beta hydrolase fold-3" evidence="3">
    <location>
        <begin position="79"/>
        <end position="284"/>
    </location>
</feature>
<dbReference type="InterPro" id="IPR013094">
    <property type="entry name" value="AB_hydrolase_3"/>
</dbReference>
<evidence type="ECO:0000313" key="4">
    <source>
        <dbReference type="EMBL" id="AWX56232.1"/>
    </source>
</evidence>
<protein>
    <submittedName>
        <fullName evidence="4">Alpha/beta hydrolase</fullName>
    </submittedName>
</protein>
<dbReference type="SUPFAM" id="SSF53474">
    <property type="entry name" value="alpha/beta-Hydrolases"/>
    <property type="match status" value="1"/>
</dbReference>
<evidence type="ECO:0000256" key="1">
    <source>
        <dbReference type="ARBA" id="ARBA00010515"/>
    </source>
</evidence>
<dbReference type="Gene3D" id="3.40.50.1820">
    <property type="entry name" value="alpha/beta hydrolase"/>
    <property type="match status" value="1"/>
</dbReference>
<dbReference type="Proteomes" id="UP000036061">
    <property type="component" value="Chromosome"/>
</dbReference>
<dbReference type="InterPro" id="IPR050300">
    <property type="entry name" value="GDXG_lipolytic_enzyme"/>
</dbReference>
<dbReference type="FunFam" id="3.40.50.1820:FF:000089">
    <property type="entry name" value="Alpha/beta hydrolase"/>
    <property type="match status" value="1"/>
</dbReference>
<proteinExistence type="inferred from homology"/>
<gene>
    <name evidence="4" type="ORF">AB432_014825</name>
</gene>
<dbReference type="RefSeq" id="WP_048032927.1">
    <property type="nucleotide sequence ID" value="NZ_CP030117.1"/>
</dbReference>
<organism evidence="4 5">
    <name type="scientific">Brevibacillus brevis</name>
    <name type="common">Bacillus brevis</name>
    <dbReference type="NCBI Taxonomy" id="1393"/>
    <lineage>
        <taxon>Bacteria</taxon>
        <taxon>Bacillati</taxon>
        <taxon>Bacillota</taxon>
        <taxon>Bacilli</taxon>
        <taxon>Bacillales</taxon>
        <taxon>Paenibacillaceae</taxon>
        <taxon>Brevibacillus</taxon>
    </lineage>
</organism>
<evidence type="ECO:0000313" key="5">
    <source>
        <dbReference type="Proteomes" id="UP000036061"/>
    </source>
</evidence>
<accession>A0A2Z4MI94</accession>